<dbReference type="Pfam" id="PF09084">
    <property type="entry name" value="NMT1"/>
    <property type="match status" value="1"/>
</dbReference>
<evidence type="ECO:0000256" key="3">
    <source>
        <dbReference type="ARBA" id="ARBA00022729"/>
    </source>
</evidence>
<comment type="similarity">
    <text evidence="2">Belongs to the bacterial solute-binding protein SsuA/TauA family.</text>
</comment>
<evidence type="ECO:0000256" key="2">
    <source>
        <dbReference type="ARBA" id="ARBA00010742"/>
    </source>
</evidence>
<dbReference type="EMBL" id="BAABHF010000019">
    <property type="protein sequence ID" value="GAA4495535.1"/>
    <property type="molecule type" value="Genomic_DNA"/>
</dbReference>
<protein>
    <submittedName>
        <fullName evidence="6">ABC transporter substrate-binding protein</fullName>
    </submittedName>
</protein>
<organism evidence="6 7">
    <name type="scientific">Actinoallomurus oryzae</name>
    <dbReference type="NCBI Taxonomy" id="502180"/>
    <lineage>
        <taxon>Bacteria</taxon>
        <taxon>Bacillati</taxon>
        <taxon>Actinomycetota</taxon>
        <taxon>Actinomycetes</taxon>
        <taxon>Streptosporangiales</taxon>
        <taxon>Thermomonosporaceae</taxon>
        <taxon>Actinoallomurus</taxon>
    </lineage>
</organism>
<dbReference type="InterPro" id="IPR015168">
    <property type="entry name" value="SsuA/THI5"/>
</dbReference>
<comment type="caution">
    <text evidence="6">The sequence shown here is derived from an EMBL/GenBank/DDBJ whole genome shotgun (WGS) entry which is preliminary data.</text>
</comment>
<keyword evidence="7" id="KW-1185">Reference proteome</keyword>
<proteinExistence type="inferred from homology"/>
<dbReference type="Gene3D" id="3.40.190.10">
    <property type="entry name" value="Periplasmic binding protein-like II"/>
    <property type="match status" value="2"/>
</dbReference>
<dbReference type="RefSeq" id="WP_345465008.1">
    <property type="nucleotide sequence ID" value="NZ_BAABHF010000019.1"/>
</dbReference>
<evidence type="ECO:0000256" key="1">
    <source>
        <dbReference type="ARBA" id="ARBA00004418"/>
    </source>
</evidence>
<dbReference type="Proteomes" id="UP001500503">
    <property type="component" value="Unassembled WGS sequence"/>
</dbReference>
<sequence length="319" mass="34180">MKIRRWTYATALVTLAVSALTACGGSDSSKNTSGPEKTNIKVGVLPIPDAATVYLARQKGYFKAEGLNVTPTILANGSETISRTMSGGVDFSYSAYIPIVQAATQGVKIKVVTDGYQGRSNLYPLITLPNSPIHNAKQLVGKKIGLINTKGFPSLLTNAALKNQGVAPDQVHLVEIQYPNMPAALQNHSIDAAFMTEPFLSQSQQKFGARVILDTMSGPTADLPVGGYLTSQKFAKQNPKTVAAFQRAMAKAQQAATDRNLVSQILPTYVKNLSPQVAQTITLGTYPASLSKTRLQRVADLMTELGVIKQHYDVSGVLQ</sequence>
<dbReference type="PANTHER" id="PTHR30024:SF47">
    <property type="entry name" value="TAURINE-BINDING PERIPLASMIC PROTEIN"/>
    <property type="match status" value="1"/>
</dbReference>
<dbReference type="SUPFAM" id="SSF53850">
    <property type="entry name" value="Periplasmic binding protein-like II"/>
    <property type="match status" value="1"/>
</dbReference>
<feature type="domain" description="SsuA/THI5-like" evidence="5">
    <location>
        <begin position="48"/>
        <end position="258"/>
    </location>
</feature>
<evidence type="ECO:0000259" key="5">
    <source>
        <dbReference type="Pfam" id="PF09084"/>
    </source>
</evidence>
<evidence type="ECO:0000313" key="6">
    <source>
        <dbReference type="EMBL" id="GAA4495535.1"/>
    </source>
</evidence>
<name>A0ABP8Q036_9ACTN</name>
<dbReference type="PANTHER" id="PTHR30024">
    <property type="entry name" value="ALIPHATIC SULFONATES-BINDING PROTEIN-RELATED"/>
    <property type="match status" value="1"/>
</dbReference>
<accession>A0ABP8Q036</accession>
<feature type="signal peptide" evidence="4">
    <location>
        <begin position="1"/>
        <end position="24"/>
    </location>
</feature>
<evidence type="ECO:0000313" key="7">
    <source>
        <dbReference type="Proteomes" id="UP001500503"/>
    </source>
</evidence>
<gene>
    <name evidence="6" type="ORF">GCM10023191_036370</name>
</gene>
<comment type="subcellular location">
    <subcellularLocation>
        <location evidence="1">Periplasm</location>
    </subcellularLocation>
</comment>
<dbReference type="PROSITE" id="PS51257">
    <property type="entry name" value="PROKAR_LIPOPROTEIN"/>
    <property type="match status" value="1"/>
</dbReference>
<keyword evidence="3 4" id="KW-0732">Signal</keyword>
<feature type="chain" id="PRO_5046021632" evidence="4">
    <location>
        <begin position="25"/>
        <end position="319"/>
    </location>
</feature>
<reference evidence="7" key="1">
    <citation type="journal article" date="2019" name="Int. J. Syst. Evol. Microbiol.">
        <title>The Global Catalogue of Microorganisms (GCM) 10K type strain sequencing project: providing services to taxonomists for standard genome sequencing and annotation.</title>
        <authorList>
            <consortium name="The Broad Institute Genomics Platform"/>
            <consortium name="The Broad Institute Genome Sequencing Center for Infectious Disease"/>
            <person name="Wu L."/>
            <person name="Ma J."/>
        </authorList>
    </citation>
    <scope>NUCLEOTIDE SEQUENCE [LARGE SCALE GENOMIC DNA]</scope>
    <source>
        <strain evidence="7">JCM 17933</strain>
    </source>
</reference>
<evidence type="ECO:0000256" key="4">
    <source>
        <dbReference type="SAM" id="SignalP"/>
    </source>
</evidence>